<sequence>MRTKTLLQRNDRYLRRRLSALPLELQIIILDFFIFSSFDNLKLGTLLNDECHSRYGKTLYRYMKFEQRHPKAGYAYRKILFPHVKVSDEQGATILEETSSINPSGRFCIKLSSGKLFRARKLDCRIREKMLKRWLTTLGYAHTITLQDEYSLFSLADTLSLVKDDLPLDFLFRKVKSVILGPPCLDALHRINWRPIYSDQYSPLPGHNKPIGDALKYCFMPEHLCLRLPVNSHCDLDYSSILGWYPIHQWPLKSLSIHGIKSHVILAPNIPTLRFFLANHHGPDNLNEYSSRRSVDFGRLDPKARSGLRRSKKSPYSTRVKVILVSAVVNDIVGEVVTPKGESELTAGKQTPKLD</sequence>
<dbReference type="AlphaFoldDB" id="A0A1B9I756"/>
<accession>A0A1B9I756</accession>
<dbReference type="EMBL" id="KV700115">
    <property type="protein sequence ID" value="OCF51362.1"/>
    <property type="molecule type" value="Genomic_DNA"/>
</dbReference>
<name>A0A1B9I756_9TREE</name>
<gene>
    <name evidence="2" type="ORF">I206_02076</name>
</gene>
<reference evidence="2" key="2">
    <citation type="submission" date="2016-07" db="EMBL/GenBank/DDBJ databases">
        <title>Evolution of pathogenesis and genome organization in the Tremellales.</title>
        <authorList>
            <person name="Cuomo C."/>
            <person name="Litvintseva A."/>
            <person name="Heitman J."/>
            <person name="Chen Y."/>
            <person name="Sun S."/>
            <person name="Springer D."/>
            <person name="Dromer F."/>
            <person name="Young S."/>
            <person name="Zeng Q."/>
            <person name="Chapman S."/>
            <person name="Gujja S."/>
            <person name="Saif S."/>
            <person name="Birren B."/>
        </authorList>
    </citation>
    <scope>NUCLEOTIDE SEQUENCE</scope>
    <source>
        <strain evidence="2">CBS 10737</strain>
    </source>
</reference>
<feature type="transmembrane region" description="Helical" evidence="1">
    <location>
        <begin position="21"/>
        <end position="38"/>
    </location>
</feature>
<keyword evidence="1" id="KW-1133">Transmembrane helix</keyword>
<reference evidence="2" key="1">
    <citation type="submission" date="2013-07" db="EMBL/GenBank/DDBJ databases">
        <title>The Genome Sequence of Cryptococcus pinus CBS10737.</title>
        <authorList>
            <consortium name="The Broad Institute Genome Sequencing Platform"/>
            <person name="Cuomo C."/>
            <person name="Litvintseva A."/>
            <person name="Chen Y."/>
            <person name="Heitman J."/>
            <person name="Sun S."/>
            <person name="Springer D."/>
            <person name="Dromer F."/>
            <person name="Young S.K."/>
            <person name="Zeng Q."/>
            <person name="Gargeya S."/>
            <person name="Fitzgerald M."/>
            <person name="Abouelleil A."/>
            <person name="Alvarado L."/>
            <person name="Berlin A.M."/>
            <person name="Chapman S.B."/>
            <person name="Dewar J."/>
            <person name="Goldberg J."/>
            <person name="Griggs A."/>
            <person name="Gujja S."/>
            <person name="Hansen M."/>
            <person name="Howarth C."/>
            <person name="Imamovic A."/>
            <person name="Larimer J."/>
            <person name="McCowan C."/>
            <person name="Murphy C."/>
            <person name="Pearson M."/>
            <person name="Priest M."/>
            <person name="Roberts A."/>
            <person name="Saif S."/>
            <person name="Shea T."/>
            <person name="Sykes S."/>
            <person name="Wortman J."/>
            <person name="Nusbaum C."/>
            <person name="Birren B."/>
        </authorList>
    </citation>
    <scope>NUCLEOTIDE SEQUENCE [LARGE SCALE GENOMIC DNA]</scope>
    <source>
        <strain evidence="2">CBS 10737</strain>
    </source>
</reference>
<protein>
    <submittedName>
        <fullName evidence="2">Uncharacterized protein</fullName>
    </submittedName>
</protein>
<keyword evidence="1" id="KW-0472">Membrane</keyword>
<evidence type="ECO:0000256" key="1">
    <source>
        <dbReference type="SAM" id="Phobius"/>
    </source>
</evidence>
<evidence type="ECO:0000313" key="2">
    <source>
        <dbReference type="EMBL" id="OCF51362.1"/>
    </source>
</evidence>
<organism evidence="2">
    <name type="scientific">Kwoniella pini CBS 10737</name>
    <dbReference type="NCBI Taxonomy" id="1296096"/>
    <lineage>
        <taxon>Eukaryota</taxon>
        <taxon>Fungi</taxon>
        <taxon>Dikarya</taxon>
        <taxon>Basidiomycota</taxon>
        <taxon>Agaricomycotina</taxon>
        <taxon>Tremellomycetes</taxon>
        <taxon>Tremellales</taxon>
        <taxon>Cryptococcaceae</taxon>
        <taxon>Kwoniella</taxon>
    </lineage>
</organism>
<proteinExistence type="predicted"/>
<keyword evidence="1" id="KW-0812">Transmembrane</keyword>